<dbReference type="AlphaFoldDB" id="G0UMF9"/>
<evidence type="ECO:0000313" key="3">
    <source>
        <dbReference type="EMBL" id="CCC90365.1"/>
    </source>
</evidence>
<keyword evidence="2" id="KW-0732">Signal</keyword>
<dbReference type="PANTHER" id="PTHR44086">
    <property type="entry name" value="THIOSULFATE SULFURTRANSFERASE RDL2, MITOCHONDRIAL-RELATED"/>
    <property type="match status" value="1"/>
</dbReference>
<proteinExistence type="predicted"/>
<dbReference type="PANTHER" id="PTHR44086:SF5">
    <property type="entry name" value="RHODANESE DOMAIN-CONTAINING PROTEIN"/>
    <property type="match status" value="1"/>
</dbReference>
<dbReference type="GO" id="GO:0005739">
    <property type="term" value="C:mitochondrion"/>
    <property type="evidence" value="ECO:0007669"/>
    <property type="project" value="TreeGrafter"/>
</dbReference>
<protein>
    <submittedName>
        <fullName evidence="3">Uncharacterized protein TCIL3000_5_590</fullName>
    </submittedName>
</protein>
<sequence length="277" mass="30670">MCLFLLCAIGPRRFILDFFLLLALLRRQAGGRSPMIRNFCRPRVALFWVQRTRAHRSGAQQSAGTACSDGAPRQTPVTCADDVSQQELLREAHMTQQEVQLIAAHSKAPARSPDEAARRDWTEPSLDDLDRSIPQVDCAFIADLIRARNKRRKEFLQKKVSVESKVVSLTKDQALSVKESASYPVLQPLRASDIGVTAAVAGTTVVYGEGDAANPVSPQVLAKLTDEERDVLLSQRPEYDDGFVLLDCRTVNEVTSWGIIEGAKVLPAHEMFDGFHL</sequence>
<feature type="chain" id="PRO_5003410636" evidence="2">
    <location>
        <begin position="32"/>
        <end position="277"/>
    </location>
</feature>
<reference evidence="3" key="1">
    <citation type="journal article" date="2012" name="Proc. Natl. Acad. Sci. U.S.A.">
        <title>Antigenic diversity is generated by distinct evolutionary mechanisms in African trypanosome species.</title>
        <authorList>
            <person name="Jackson A.P."/>
            <person name="Berry A."/>
            <person name="Aslett M."/>
            <person name="Allison H.C."/>
            <person name="Burton P."/>
            <person name="Vavrova-Anderson J."/>
            <person name="Brown R."/>
            <person name="Browne H."/>
            <person name="Corton N."/>
            <person name="Hauser H."/>
            <person name="Gamble J."/>
            <person name="Gilderthorp R."/>
            <person name="Marcello L."/>
            <person name="McQuillan J."/>
            <person name="Otto T.D."/>
            <person name="Quail M.A."/>
            <person name="Sanders M.J."/>
            <person name="van Tonder A."/>
            <person name="Ginger M.L."/>
            <person name="Field M.C."/>
            <person name="Barry J.D."/>
            <person name="Hertz-Fowler C."/>
            <person name="Berriman M."/>
        </authorList>
    </citation>
    <scope>NUCLEOTIDE SEQUENCE</scope>
    <source>
        <strain evidence="3">IL3000</strain>
    </source>
</reference>
<accession>G0UMF9</accession>
<feature type="non-terminal residue" evidence="3">
    <location>
        <position position="277"/>
    </location>
</feature>
<dbReference type="VEuPathDB" id="TriTrypDB:TcIL3000_5_590"/>
<organism evidence="3">
    <name type="scientific">Trypanosoma congolense (strain IL3000)</name>
    <dbReference type="NCBI Taxonomy" id="1068625"/>
    <lineage>
        <taxon>Eukaryota</taxon>
        <taxon>Discoba</taxon>
        <taxon>Euglenozoa</taxon>
        <taxon>Kinetoplastea</taxon>
        <taxon>Metakinetoplastina</taxon>
        <taxon>Trypanosomatida</taxon>
        <taxon>Trypanosomatidae</taxon>
        <taxon>Trypanosoma</taxon>
        <taxon>Nannomonas</taxon>
    </lineage>
</organism>
<evidence type="ECO:0000256" key="1">
    <source>
        <dbReference type="SAM" id="MobiDB-lite"/>
    </source>
</evidence>
<dbReference type="EMBL" id="HE575318">
    <property type="protein sequence ID" value="CCC90365.1"/>
    <property type="molecule type" value="Genomic_DNA"/>
</dbReference>
<dbReference type="GO" id="GO:0004792">
    <property type="term" value="F:thiosulfate-cyanide sulfurtransferase activity"/>
    <property type="evidence" value="ECO:0007669"/>
    <property type="project" value="TreeGrafter"/>
</dbReference>
<feature type="region of interest" description="Disordered" evidence="1">
    <location>
        <begin position="102"/>
        <end position="126"/>
    </location>
</feature>
<gene>
    <name evidence="3" type="ORF">TCIL3000_5_590</name>
</gene>
<feature type="signal peptide" evidence="2">
    <location>
        <begin position="1"/>
        <end position="31"/>
    </location>
</feature>
<name>G0UMF9_TRYCI</name>
<evidence type="ECO:0000256" key="2">
    <source>
        <dbReference type="SAM" id="SignalP"/>
    </source>
</evidence>
<feature type="compositionally biased region" description="Basic and acidic residues" evidence="1">
    <location>
        <begin position="112"/>
        <end position="122"/>
    </location>
</feature>